<keyword evidence="12" id="KW-1185">Reference proteome</keyword>
<dbReference type="AlphaFoldDB" id="A0A0M4EKT7"/>
<sequence>MLQHMLTDLSLVRQNIIENVLCVLRDAMERVRITLILPQILKDPDYMTKVLTGTKYQDVLPLVDDFMRRLTFILKEKRSPLMDHAMVQIMDYFQRHYHMYELFPGYLNSLGPQERKLHYAYERLIDISRYRLQKDAKQQVESECHIVSMMKENKELKADIAEMQAKLDKRTAHRLKKEAVVKAVLTNIQDEVNTKREKFEAVFQNERQRTTRVSQRKHLDKMYHLDEELVQVRGQYRLHVSKQHQREKELRDEINKLQIQFQGVLKKYDYVIGEKQRENLLLLDQYDIAKQQLDIFMILYRKEEAIYKQIVVRREEKLKAERRHRIIVFSMNRAAAVIQKYWRKWRKHMAKKNRGGDFSSVRATQISCVLRVMNEALERVKISLILPRLLGDTKLLAKVLTGTIYAPGLRLVDDFVRRRNIILKEQRPPLMDHGMIKIIDFFQRNHPMYKLFPKFMNELTLAERKLLSAFENLHDIAQHHIERNAKKHIAQERRMYKIYQENETVKANIDDLQARLQAEKVRLRWKIAAKEAYMKKCQDELNIKIAANDLRIQRESDRCRRLIRANQKASTEKFNDLQETLQKVRAEHQKQTKEFRKYEKDTRAEKNKLMLQLEAVIKKYDQSIGEKMRENFELEEEMKVAQREVDAFMKTYHREEAIYKAIVIKREEEEQKRKLRRIMIYMMNLAARKIQRYWRKWRRDQAKKNKRLSRAINKKKKK</sequence>
<accession>A0A0M4EKT7</accession>
<evidence type="ECO:0000256" key="4">
    <source>
        <dbReference type="ARBA" id="ARBA00021752"/>
    </source>
</evidence>
<evidence type="ECO:0000313" key="11">
    <source>
        <dbReference type="EMBL" id="ALC45777.1"/>
    </source>
</evidence>
<dbReference type="PANTHER" id="PTHR31598">
    <property type="entry name" value="IQ DOMAIN-CONTAINING PROTEIN D"/>
    <property type="match status" value="1"/>
</dbReference>
<evidence type="ECO:0000256" key="7">
    <source>
        <dbReference type="ARBA" id="ARBA00023069"/>
    </source>
</evidence>
<dbReference type="EMBL" id="CP012526">
    <property type="protein sequence ID" value="ALC45777.1"/>
    <property type="molecule type" value="Genomic_DNA"/>
</dbReference>
<keyword evidence="10" id="KW-0175">Coiled coil</keyword>
<comment type="similarity">
    <text evidence="3">Belongs to the DRC10 family.</text>
</comment>
<evidence type="ECO:0000313" key="12">
    <source>
        <dbReference type="Proteomes" id="UP000494163"/>
    </source>
</evidence>
<keyword evidence="7" id="KW-0969">Cilium</keyword>
<dbReference type="Proteomes" id="UP000494163">
    <property type="component" value="Chromosome 3R"/>
</dbReference>
<comment type="subcellular location">
    <subcellularLocation>
        <location evidence="2">Cytoplasm</location>
        <location evidence="2">Cytoskeleton</location>
        <location evidence="2">Flagellum axoneme</location>
    </subcellularLocation>
</comment>
<evidence type="ECO:0000256" key="3">
    <source>
        <dbReference type="ARBA" id="ARBA00009071"/>
    </source>
</evidence>
<keyword evidence="6" id="KW-0282">Flagellum</keyword>
<evidence type="ECO:0000256" key="6">
    <source>
        <dbReference type="ARBA" id="ARBA00022846"/>
    </source>
</evidence>
<feature type="coiled-coil region" evidence="10">
    <location>
        <begin position="567"/>
        <end position="651"/>
    </location>
</feature>
<evidence type="ECO:0000256" key="9">
    <source>
        <dbReference type="ARBA" id="ARBA00023273"/>
    </source>
</evidence>
<reference evidence="11 12" key="1">
    <citation type="submission" date="2015-08" db="EMBL/GenBank/DDBJ databases">
        <title>Ancestral chromatin configuration constrains chromatin evolution on differentiating sex chromosomes in Drosophila.</title>
        <authorList>
            <person name="Zhou Q."/>
            <person name="Bachtrog D."/>
        </authorList>
    </citation>
    <scope>NUCLEOTIDE SEQUENCE [LARGE SCALE GENOMIC DNA]</scope>
    <source>
        <tissue evidence="11">Whole larvae</tissue>
    </source>
</reference>
<feature type="coiled-coil region" evidence="10">
    <location>
        <begin position="240"/>
        <end position="267"/>
    </location>
</feature>
<keyword evidence="5" id="KW-0963">Cytoplasm</keyword>
<evidence type="ECO:0000256" key="1">
    <source>
        <dbReference type="ARBA" id="ARBA00003029"/>
    </source>
</evidence>
<keyword evidence="8" id="KW-0206">Cytoskeleton</keyword>
<gene>
    <name evidence="11" type="ORF">Dbus_chr3Rg527</name>
</gene>
<dbReference type="OrthoDB" id="536093at2759"/>
<feature type="coiled-coil region" evidence="10">
    <location>
        <begin position="146"/>
        <end position="173"/>
    </location>
</feature>
<dbReference type="InterPro" id="IPR042815">
    <property type="entry name" value="DRC10"/>
</dbReference>
<protein>
    <recommendedName>
        <fullName evidence="4">Dynein regulatory complex protein 10</fullName>
    </recommendedName>
</protein>
<keyword evidence="9" id="KW-0966">Cell projection</keyword>
<name>A0A0M4EKT7_DROBS</name>
<evidence type="ECO:0000256" key="2">
    <source>
        <dbReference type="ARBA" id="ARBA00004611"/>
    </source>
</evidence>
<evidence type="ECO:0000256" key="8">
    <source>
        <dbReference type="ARBA" id="ARBA00023212"/>
    </source>
</evidence>
<proteinExistence type="inferred from homology"/>
<dbReference type="PANTHER" id="PTHR31598:SF1">
    <property type="entry name" value="DYNEIN REGULATORY COMPLEX PROTEIN 10"/>
    <property type="match status" value="1"/>
</dbReference>
<organism evidence="11 12">
    <name type="scientific">Drosophila busckii</name>
    <name type="common">Fruit fly</name>
    <dbReference type="NCBI Taxonomy" id="30019"/>
    <lineage>
        <taxon>Eukaryota</taxon>
        <taxon>Metazoa</taxon>
        <taxon>Ecdysozoa</taxon>
        <taxon>Arthropoda</taxon>
        <taxon>Hexapoda</taxon>
        <taxon>Insecta</taxon>
        <taxon>Pterygota</taxon>
        <taxon>Neoptera</taxon>
        <taxon>Endopterygota</taxon>
        <taxon>Diptera</taxon>
        <taxon>Brachycera</taxon>
        <taxon>Muscomorpha</taxon>
        <taxon>Ephydroidea</taxon>
        <taxon>Drosophilidae</taxon>
        <taxon>Drosophila</taxon>
    </lineage>
</organism>
<comment type="function">
    <text evidence="1">Component of the nexin-dynein regulatory complex (N-DRC), a key regulator of ciliary/flagellar motility which maintains the alignment and integrity of the distal axoneme and regulates microtubule sliding in motile axonemes.</text>
</comment>
<evidence type="ECO:0000256" key="5">
    <source>
        <dbReference type="ARBA" id="ARBA00022490"/>
    </source>
</evidence>
<evidence type="ECO:0000256" key="10">
    <source>
        <dbReference type="SAM" id="Coils"/>
    </source>
</evidence>